<gene>
    <name evidence="1" type="ORF">C1634_017870</name>
</gene>
<evidence type="ECO:0000313" key="2">
    <source>
        <dbReference type="Proteomes" id="UP000236413"/>
    </source>
</evidence>
<dbReference type="AlphaFoldDB" id="A0A316WL44"/>
<protein>
    <submittedName>
        <fullName evidence="1">Transposase</fullName>
    </submittedName>
</protein>
<name>A0A316WL44_9FLAO</name>
<dbReference type="Proteomes" id="UP000236413">
    <property type="component" value="Unassembled WGS sequence"/>
</dbReference>
<dbReference type="RefSeq" id="WP_109738858.1">
    <property type="nucleotide sequence ID" value="NZ_PPEG02000007.1"/>
</dbReference>
<accession>A0A316WL44</accession>
<comment type="caution">
    <text evidence="1">The sequence shown here is derived from an EMBL/GenBank/DDBJ whole genome shotgun (WGS) entry which is preliminary data.</text>
</comment>
<reference evidence="1 2" key="1">
    <citation type="submission" date="2018-04" db="EMBL/GenBank/DDBJ databases">
        <title>Chryseobacterium oncorhynchi 701B-08T from rainbow trout, and Chryseobacterium viscerum 687B-08T from diseased fish.</title>
        <authorList>
            <person name="Jeong J.-J."/>
            <person name="Lee Y.J."/>
            <person name="Pathiraja D."/>
            <person name="Park B."/>
            <person name="Choi I.-G."/>
            <person name="Kim K.D."/>
        </authorList>
    </citation>
    <scope>NUCLEOTIDE SEQUENCE [LARGE SCALE GENOMIC DNA]</scope>
    <source>
        <strain evidence="1 2">687B-08</strain>
    </source>
</reference>
<dbReference type="EMBL" id="PPEG02000007">
    <property type="protein sequence ID" value="PWN59888.1"/>
    <property type="molecule type" value="Genomic_DNA"/>
</dbReference>
<sequence>MGTTPDYKRIYIDMINMKYQDRMKDCENILNKSNISSMDVIALQERIFGKNIELRDKENGKFRAYGDDDICKILSYQKKNRMNNTEISNYFKVSRNSISKWKKKFPESGFQ</sequence>
<evidence type="ECO:0000313" key="1">
    <source>
        <dbReference type="EMBL" id="PWN59888.1"/>
    </source>
</evidence>
<proteinExistence type="predicted"/>
<organism evidence="1 2">
    <name type="scientific">Chryseobacterium viscerum</name>
    <dbReference type="NCBI Taxonomy" id="1037377"/>
    <lineage>
        <taxon>Bacteria</taxon>
        <taxon>Pseudomonadati</taxon>
        <taxon>Bacteroidota</taxon>
        <taxon>Flavobacteriia</taxon>
        <taxon>Flavobacteriales</taxon>
        <taxon>Weeksellaceae</taxon>
        <taxon>Chryseobacterium group</taxon>
        <taxon>Chryseobacterium</taxon>
    </lineage>
</organism>